<gene>
    <name evidence="1" type="ORF">DPMN_058206</name>
</gene>
<reference evidence="1" key="1">
    <citation type="journal article" date="2019" name="bioRxiv">
        <title>The Genome of the Zebra Mussel, Dreissena polymorpha: A Resource for Invasive Species Research.</title>
        <authorList>
            <person name="McCartney M.A."/>
            <person name="Auch B."/>
            <person name="Kono T."/>
            <person name="Mallez S."/>
            <person name="Zhang Y."/>
            <person name="Obille A."/>
            <person name="Becker A."/>
            <person name="Abrahante J.E."/>
            <person name="Garbe J."/>
            <person name="Badalamenti J.P."/>
            <person name="Herman A."/>
            <person name="Mangelson H."/>
            <person name="Liachko I."/>
            <person name="Sullivan S."/>
            <person name="Sone E.D."/>
            <person name="Koren S."/>
            <person name="Silverstein K.A.T."/>
            <person name="Beckman K.B."/>
            <person name="Gohl D.M."/>
        </authorList>
    </citation>
    <scope>NUCLEOTIDE SEQUENCE</scope>
    <source>
        <strain evidence="1">Duluth1</strain>
        <tissue evidence="1">Whole animal</tissue>
    </source>
</reference>
<sequence length="60" mass="6718">MFSVKGRNICGSHTSRCQSTFVGREAGPIRQLATVLRRSSDNQQCYLGNPLQTNQLLSYK</sequence>
<keyword evidence="2" id="KW-1185">Reference proteome</keyword>
<dbReference type="Proteomes" id="UP000828390">
    <property type="component" value="Unassembled WGS sequence"/>
</dbReference>
<dbReference type="AlphaFoldDB" id="A0A9D4C1K6"/>
<proteinExistence type="predicted"/>
<organism evidence="1 2">
    <name type="scientific">Dreissena polymorpha</name>
    <name type="common">Zebra mussel</name>
    <name type="synonym">Mytilus polymorpha</name>
    <dbReference type="NCBI Taxonomy" id="45954"/>
    <lineage>
        <taxon>Eukaryota</taxon>
        <taxon>Metazoa</taxon>
        <taxon>Spiralia</taxon>
        <taxon>Lophotrochozoa</taxon>
        <taxon>Mollusca</taxon>
        <taxon>Bivalvia</taxon>
        <taxon>Autobranchia</taxon>
        <taxon>Heteroconchia</taxon>
        <taxon>Euheterodonta</taxon>
        <taxon>Imparidentia</taxon>
        <taxon>Neoheterodontei</taxon>
        <taxon>Myida</taxon>
        <taxon>Dreissenoidea</taxon>
        <taxon>Dreissenidae</taxon>
        <taxon>Dreissena</taxon>
    </lineage>
</organism>
<reference evidence="1" key="2">
    <citation type="submission" date="2020-11" db="EMBL/GenBank/DDBJ databases">
        <authorList>
            <person name="McCartney M.A."/>
            <person name="Auch B."/>
            <person name="Kono T."/>
            <person name="Mallez S."/>
            <person name="Becker A."/>
            <person name="Gohl D.M."/>
            <person name="Silverstein K.A.T."/>
            <person name="Koren S."/>
            <person name="Bechman K.B."/>
            <person name="Herman A."/>
            <person name="Abrahante J.E."/>
            <person name="Garbe J."/>
        </authorList>
    </citation>
    <scope>NUCLEOTIDE SEQUENCE</scope>
    <source>
        <strain evidence="1">Duluth1</strain>
        <tissue evidence="1">Whole animal</tissue>
    </source>
</reference>
<accession>A0A9D4C1K6</accession>
<evidence type="ECO:0000313" key="1">
    <source>
        <dbReference type="EMBL" id="KAH3715495.1"/>
    </source>
</evidence>
<protein>
    <submittedName>
        <fullName evidence="1">Uncharacterized protein</fullName>
    </submittedName>
</protein>
<dbReference type="EMBL" id="JAIWYP010000013">
    <property type="protein sequence ID" value="KAH3715495.1"/>
    <property type="molecule type" value="Genomic_DNA"/>
</dbReference>
<comment type="caution">
    <text evidence="1">The sequence shown here is derived from an EMBL/GenBank/DDBJ whole genome shotgun (WGS) entry which is preliminary data.</text>
</comment>
<evidence type="ECO:0000313" key="2">
    <source>
        <dbReference type="Proteomes" id="UP000828390"/>
    </source>
</evidence>
<name>A0A9D4C1K6_DREPO</name>